<comment type="cofactor">
    <cofactor evidence="17">
        <name>Mg(2+)</name>
        <dbReference type="ChEBI" id="CHEBI:18420"/>
    </cofactor>
    <text evidence="17">Contains a di-nuclear catalytic Mg(2+) center.</text>
</comment>
<evidence type="ECO:0000256" key="6">
    <source>
        <dbReference type="ARBA" id="ARBA00022475"/>
    </source>
</evidence>
<dbReference type="RefSeq" id="WP_239181361.1">
    <property type="nucleotide sequence ID" value="NZ_CP116394.1"/>
</dbReference>
<feature type="transmembrane region" description="Helical" evidence="17">
    <location>
        <begin position="52"/>
        <end position="72"/>
    </location>
</feature>
<protein>
    <recommendedName>
        <fullName evidence="14 17">Phosphatidylinositol phosphate synthase</fullName>
        <shortName evidence="17">PIP synthase</shortName>
        <ecNumber evidence="17">2.7.8.-</ecNumber>
    </recommendedName>
    <alternativeName>
        <fullName evidence="15 17">CDP-diacylglycerol--D-myo-inositol-3-phosphate 3-phosphatidyltransferase</fullName>
    </alternativeName>
</protein>
<keyword evidence="17" id="KW-0443">Lipid metabolism</keyword>
<feature type="binding site" evidence="17">
    <location>
        <position position="69"/>
    </location>
    <ligand>
        <name>Mg(2+)</name>
        <dbReference type="ChEBI" id="CHEBI:18420"/>
        <label>1</label>
    </ligand>
</feature>
<keyword evidence="6 17" id="KW-1003">Cell membrane</keyword>
<dbReference type="KEGG" id="wne:PIG85_05770"/>
<keyword evidence="8 17" id="KW-0812">Transmembrane</keyword>
<comment type="catalytic activity">
    <reaction evidence="16 17">
        <text>a CDP-1,2-diacyl-sn-glycerol + 1D-myo-inositol 3-phosphate = a 1,2-diacyl-sn-glycero-3-phospho-(1D-myo-inositol-3-phosphate) + CMP + H(+)</text>
        <dbReference type="Rhea" id="RHEA:60504"/>
        <dbReference type="ChEBI" id="CHEBI:15378"/>
        <dbReference type="ChEBI" id="CHEBI:58088"/>
        <dbReference type="ChEBI" id="CHEBI:58332"/>
        <dbReference type="ChEBI" id="CHEBI:58401"/>
        <dbReference type="ChEBI" id="CHEBI:60377"/>
    </reaction>
</comment>
<feature type="binding site" evidence="17">
    <location>
        <position position="80"/>
    </location>
    <ligand>
        <name>a CDP-1,2-diacyl-sn-glycerol</name>
        <dbReference type="ChEBI" id="CHEBI:58332"/>
    </ligand>
</feature>
<sequence>MLGIHGRSVTKAIFTPLAKVLAKWKVSPNAVTAAGTVVTVAAACSLIPTDHLLAGVIVLVIVMFCDSLDGILARLTNKQSQFGSFLDSTLDRISDGAVFGSLTLWAALHLPAGAHQIITIALGICATVMAAAVPYARAKAESLGANATVGIAERTDRLITVGIGAFLTSIGASTWFITAALALVAVAGFVTVMQRLATVKEQLG</sequence>
<evidence type="ECO:0000256" key="10">
    <source>
        <dbReference type="ARBA" id="ARBA00022842"/>
    </source>
</evidence>
<evidence type="ECO:0000256" key="12">
    <source>
        <dbReference type="ARBA" id="ARBA00023136"/>
    </source>
</evidence>
<evidence type="ECO:0000256" key="11">
    <source>
        <dbReference type="ARBA" id="ARBA00022989"/>
    </source>
</evidence>
<proteinExistence type="inferred from homology"/>
<keyword evidence="10 17" id="KW-0460">Magnesium</keyword>
<dbReference type="NCBIfam" id="NF045883">
    <property type="entry name" value="PIPSynth"/>
    <property type="match status" value="1"/>
</dbReference>
<feature type="binding site" evidence="17">
    <location>
        <position position="87"/>
    </location>
    <ligand>
        <name>Mg(2+)</name>
        <dbReference type="ChEBI" id="CHEBI:18420"/>
        <label>2</label>
    </ligand>
</feature>
<evidence type="ECO:0000256" key="2">
    <source>
        <dbReference type="ARBA" id="ARBA00004805"/>
    </source>
</evidence>
<feature type="binding site" evidence="17">
    <location>
        <begin position="29"/>
        <end position="32"/>
    </location>
    <ligand>
        <name>a CDP-1,2-diacyl-sn-glycerol</name>
        <dbReference type="ChEBI" id="CHEBI:58332"/>
    </ligand>
</feature>
<keyword evidence="17" id="KW-1208">Phospholipid metabolism</keyword>
<evidence type="ECO:0000256" key="16">
    <source>
        <dbReference type="ARBA" id="ARBA00048865"/>
    </source>
</evidence>
<evidence type="ECO:0000256" key="14">
    <source>
        <dbReference type="ARBA" id="ARBA00024082"/>
    </source>
</evidence>
<evidence type="ECO:0000256" key="3">
    <source>
        <dbReference type="ARBA" id="ARBA00005189"/>
    </source>
</evidence>
<keyword evidence="17" id="KW-0444">Lipid biosynthesis</keyword>
<comment type="caution">
    <text evidence="17">Lacks conserved residue(s) required for the propagation of feature annotation.</text>
</comment>
<evidence type="ECO:0000256" key="18">
    <source>
        <dbReference type="RuleBase" id="RU003750"/>
    </source>
</evidence>
<dbReference type="Gene3D" id="1.20.120.1760">
    <property type="match status" value="1"/>
</dbReference>
<dbReference type="GO" id="GO:0008654">
    <property type="term" value="P:phospholipid biosynthetic process"/>
    <property type="evidence" value="ECO:0007669"/>
    <property type="project" value="UniProtKB-UniRule"/>
</dbReference>
<dbReference type="Pfam" id="PF01066">
    <property type="entry name" value="CDP-OH_P_transf"/>
    <property type="match status" value="1"/>
</dbReference>
<keyword evidence="11 17" id="KW-1133">Transmembrane helix</keyword>
<evidence type="ECO:0000256" key="13">
    <source>
        <dbReference type="ARBA" id="ARBA00023935"/>
    </source>
</evidence>
<dbReference type="EMBL" id="CP116394">
    <property type="protein sequence ID" value="WCE45185.1"/>
    <property type="molecule type" value="Genomic_DNA"/>
</dbReference>
<keyword evidence="9 17" id="KW-0479">Metal-binding</keyword>
<reference evidence="19" key="1">
    <citation type="submission" date="2023-01" db="EMBL/GenBank/DDBJ databases">
        <title>Comparative Genomic Analysis of the Clinically-Derived Winkia Strain NY0527 Provides Evidence into the Taxonomic Reassignment of Winkia neuii and Characterizes Their Virulence Traits.</title>
        <authorList>
            <person name="Cai X."/>
            <person name="Peng Y."/>
            <person name="Li M."/>
            <person name="Qiu Y."/>
            <person name="Wang Y."/>
            <person name="Xu L."/>
            <person name="Hou Q."/>
        </authorList>
    </citation>
    <scope>NUCLEOTIDE SEQUENCE</scope>
    <source>
        <strain evidence="19">NY0527</strain>
    </source>
</reference>
<evidence type="ECO:0000256" key="1">
    <source>
        <dbReference type="ARBA" id="ARBA00004651"/>
    </source>
</evidence>
<dbReference type="InterPro" id="IPR048254">
    <property type="entry name" value="CDP_ALCOHOL_P_TRANSF_CS"/>
</dbReference>
<organism evidence="19 20">
    <name type="scientific">Winkia neuii subsp. anitrata</name>
    <dbReference type="NCBI Taxonomy" id="29318"/>
    <lineage>
        <taxon>Bacteria</taxon>
        <taxon>Bacillati</taxon>
        <taxon>Actinomycetota</taxon>
        <taxon>Actinomycetes</taxon>
        <taxon>Actinomycetales</taxon>
        <taxon>Actinomycetaceae</taxon>
        <taxon>Winkia</taxon>
    </lineage>
</organism>
<feature type="binding site" evidence="17">
    <location>
        <position position="70"/>
    </location>
    <ligand>
        <name>a CDP-1,2-diacyl-sn-glycerol</name>
        <dbReference type="ChEBI" id="CHEBI:58332"/>
    </ligand>
</feature>
<evidence type="ECO:0000256" key="15">
    <source>
        <dbReference type="ARBA" id="ARBA00033137"/>
    </source>
</evidence>
<feature type="binding site" evidence="17">
    <location>
        <position position="87"/>
    </location>
    <ligand>
        <name>Mg(2+)</name>
        <dbReference type="ChEBI" id="CHEBI:18420"/>
        <label>1</label>
    </ligand>
</feature>
<dbReference type="EC" id="2.7.8.-" evidence="17"/>
<feature type="binding site" evidence="17">
    <location>
        <position position="91"/>
    </location>
    <ligand>
        <name>Mg(2+)</name>
        <dbReference type="ChEBI" id="CHEBI:18420"/>
        <label>2</label>
    </ligand>
</feature>
<dbReference type="GO" id="GO:0016780">
    <property type="term" value="F:phosphotransferase activity, for other substituted phosphate groups"/>
    <property type="evidence" value="ECO:0007669"/>
    <property type="project" value="UniProtKB-UniRule"/>
</dbReference>
<evidence type="ECO:0000313" key="20">
    <source>
        <dbReference type="Proteomes" id="UP001211044"/>
    </source>
</evidence>
<feature type="transmembrane region" description="Helical" evidence="17">
    <location>
        <begin position="93"/>
        <end position="111"/>
    </location>
</feature>
<comment type="function">
    <text evidence="17">Catalyzes the conjugation of the 1'-hydroxyl group of D-myo-inositol-3-phosphate (also named L-myo-inositol-1-phosphate) with a lipid tail of cytidine diphosphate diacylglycerol (CDP-DAG), forming phosphatidylinositol phosphate (PIP) and CMP. PIP is a precursor of phosphatidylinositol (PI) which is an essential lipid required for cell wall formation.</text>
</comment>
<keyword evidence="12 17" id="KW-0472">Membrane</keyword>
<comment type="similarity">
    <text evidence="4 17 18">Belongs to the CDP-alcohol phosphatidyltransferase class-I family.</text>
</comment>
<feature type="binding site" evidence="17">
    <location>
        <position position="66"/>
    </location>
    <ligand>
        <name>Mg(2+)</name>
        <dbReference type="ChEBI" id="CHEBI:18420"/>
        <label>2</label>
    </ligand>
</feature>
<accession>A0AB38XLT8</accession>
<dbReference type="InterPro" id="IPR000462">
    <property type="entry name" value="CDP-OH_P_trans"/>
</dbReference>
<feature type="binding site" evidence="17">
    <location>
        <position position="74"/>
    </location>
    <ligand>
        <name>a CDP-1,2-diacyl-sn-glycerol</name>
        <dbReference type="ChEBI" id="CHEBI:58332"/>
    </ligand>
</feature>
<evidence type="ECO:0000256" key="5">
    <source>
        <dbReference type="ARBA" id="ARBA00011738"/>
    </source>
</evidence>
<dbReference type="InterPro" id="IPR044268">
    <property type="entry name" value="PIP_synthase_PgsA1"/>
</dbReference>
<dbReference type="InterPro" id="IPR043130">
    <property type="entry name" value="CDP-OH_PTrfase_TM_dom"/>
</dbReference>
<dbReference type="GO" id="GO:0005886">
    <property type="term" value="C:plasma membrane"/>
    <property type="evidence" value="ECO:0007669"/>
    <property type="project" value="UniProtKB-SubCell"/>
</dbReference>
<evidence type="ECO:0000256" key="8">
    <source>
        <dbReference type="ARBA" id="ARBA00022692"/>
    </source>
</evidence>
<dbReference type="AlphaFoldDB" id="A0AB38XLT8"/>
<feature type="binding site" evidence="17">
    <location>
        <position position="66"/>
    </location>
    <ligand>
        <name>Mg(2+)</name>
        <dbReference type="ChEBI" id="CHEBI:18420"/>
        <label>1</label>
    </ligand>
</feature>
<name>A0AB38XLT8_9ACTO</name>
<dbReference type="Proteomes" id="UP001211044">
    <property type="component" value="Chromosome"/>
</dbReference>
<feature type="transmembrane region" description="Helical" evidence="17">
    <location>
        <begin position="157"/>
        <end position="190"/>
    </location>
</feature>
<comment type="pathway">
    <text evidence="3">Lipid metabolism.</text>
</comment>
<dbReference type="GO" id="GO:0000287">
    <property type="term" value="F:magnesium ion binding"/>
    <property type="evidence" value="ECO:0007669"/>
    <property type="project" value="UniProtKB-UniRule"/>
</dbReference>
<feature type="active site" description="Proton acceptor" evidence="17">
    <location>
        <position position="91"/>
    </location>
</feature>
<comment type="catalytic activity">
    <reaction evidence="13 17">
        <text>1,2-di-(9Z-octadecenoyl)-sn-glycero-3-cytidine-5'-diphosphate + 1D-myo-inositol 3-phosphate = 1,2-di-(9Z-octadecenoyl)-sn-glycero-3-phospho-(1D-myo-inositol-3-phosphate) + CMP + H(+)</text>
        <dbReference type="Rhea" id="RHEA:61216"/>
        <dbReference type="ChEBI" id="CHEBI:15378"/>
        <dbReference type="ChEBI" id="CHEBI:58401"/>
        <dbReference type="ChEBI" id="CHEBI:60377"/>
        <dbReference type="ChEBI" id="CHEBI:85356"/>
        <dbReference type="ChEBI" id="CHEBI:144472"/>
    </reaction>
</comment>
<keyword evidence="17" id="KW-0594">Phospholipid biosynthesis</keyword>
<gene>
    <name evidence="19" type="ORF">PIG85_05770</name>
</gene>
<evidence type="ECO:0000256" key="9">
    <source>
        <dbReference type="ARBA" id="ARBA00022723"/>
    </source>
</evidence>
<comment type="pathway">
    <text evidence="2 17">Phospholipid metabolism; phosphatidylinositol phosphate biosynthesis.</text>
</comment>
<keyword evidence="7 17" id="KW-0808">Transferase</keyword>
<evidence type="ECO:0000256" key="17">
    <source>
        <dbReference type="HAMAP-Rule" id="MF_02241"/>
    </source>
</evidence>
<evidence type="ECO:0000256" key="4">
    <source>
        <dbReference type="ARBA" id="ARBA00010441"/>
    </source>
</evidence>
<comment type="subunit">
    <text evidence="5 17">Homodimer.</text>
</comment>
<evidence type="ECO:0000313" key="19">
    <source>
        <dbReference type="EMBL" id="WCE45185.1"/>
    </source>
</evidence>
<dbReference type="PROSITE" id="PS00379">
    <property type="entry name" value="CDP_ALCOHOL_P_TRANSF"/>
    <property type="match status" value="1"/>
</dbReference>
<dbReference type="HAMAP" id="MF_02241">
    <property type="entry name" value="PIP_synthase"/>
    <property type="match status" value="1"/>
</dbReference>
<comment type="subcellular location">
    <subcellularLocation>
        <location evidence="1 17">Cell membrane</location>
        <topology evidence="1 17">Multi-pass membrane protein</topology>
    </subcellularLocation>
</comment>
<evidence type="ECO:0000256" key="7">
    <source>
        <dbReference type="ARBA" id="ARBA00022679"/>
    </source>
</evidence>
<feature type="transmembrane region" description="Helical" evidence="17">
    <location>
        <begin position="117"/>
        <end position="136"/>
    </location>
</feature>